<dbReference type="AlphaFoldDB" id="A0A1H7TX58"/>
<dbReference type="EMBL" id="FNZR01000012">
    <property type="protein sequence ID" value="SEL89048.1"/>
    <property type="molecule type" value="Genomic_DNA"/>
</dbReference>
<dbReference type="STRING" id="332977.SAMN05421740_112130"/>
<evidence type="ECO:0000313" key="2">
    <source>
        <dbReference type="EMBL" id="SEL89048.1"/>
    </source>
</evidence>
<keyword evidence="3" id="KW-1185">Reference proteome</keyword>
<evidence type="ECO:0000256" key="1">
    <source>
        <dbReference type="SAM" id="SignalP"/>
    </source>
</evidence>
<reference evidence="3" key="1">
    <citation type="submission" date="2016-10" db="EMBL/GenBank/DDBJ databases">
        <authorList>
            <person name="Varghese N."/>
            <person name="Submissions S."/>
        </authorList>
    </citation>
    <scope>NUCLEOTIDE SEQUENCE [LARGE SCALE GENOMIC DNA]</scope>
    <source>
        <strain evidence="3">Jip14</strain>
    </source>
</reference>
<name>A0A1H7TX58_9SPHI</name>
<dbReference type="Proteomes" id="UP000198916">
    <property type="component" value="Unassembled WGS sequence"/>
</dbReference>
<feature type="signal peptide" evidence="1">
    <location>
        <begin position="1"/>
        <end position="31"/>
    </location>
</feature>
<accession>A0A1H7TX58</accession>
<gene>
    <name evidence="2" type="ORF">SAMN05421740_112130</name>
</gene>
<dbReference type="RefSeq" id="WP_090608967.1">
    <property type="nucleotide sequence ID" value="NZ_FNZR01000012.1"/>
</dbReference>
<feature type="chain" id="PRO_5011616858" evidence="1">
    <location>
        <begin position="32"/>
        <end position="104"/>
    </location>
</feature>
<evidence type="ECO:0000313" key="3">
    <source>
        <dbReference type="Proteomes" id="UP000198916"/>
    </source>
</evidence>
<protein>
    <submittedName>
        <fullName evidence="2">Uncharacterized protein</fullName>
    </submittedName>
</protein>
<organism evidence="2 3">
    <name type="scientific">Parapedobacter koreensis</name>
    <dbReference type="NCBI Taxonomy" id="332977"/>
    <lineage>
        <taxon>Bacteria</taxon>
        <taxon>Pseudomonadati</taxon>
        <taxon>Bacteroidota</taxon>
        <taxon>Sphingobacteriia</taxon>
        <taxon>Sphingobacteriales</taxon>
        <taxon>Sphingobacteriaceae</taxon>
        <taxon>Parapedobacter</taxon>
    </lineage>
</organism>
<proteinExistence type="predicted"/>
<keyword evidence="1" id="KW-0732">Signal</keyword>
<sequence length="104" mass="11004">METINKIKTVSKIGTLALAAAAYVFLGSNQAGVEVAQEAPSALAQEETIYQTIPMEDGGPVDPQVTGTRDQLKSTVCPDEGTLCAFDPNNEDDILEWNGGSAKF</sequence>